<evidence type="ECO:0008006" key="7">
    <source>
        <dbReference type="Google" id="ProtNLM"/>
    </source>
</evidence>
<protein>
    <recommendedName>
        <fullName evidence="7">Mga helix-turn-helix domain-containing protein</fullName>
    </recommendedName>
</protein>
<keyword evidence="6" id="KW-1185">Reference proteome</keyword>
<dbReference type="RefSeq" id="WP_069646969.1">
    <property type="nucleotide sequence ID" value="NZ_MIJZ01000015.1"/>
</dbReference>
<keyword evidence="2" id="KW-0804">Transcription</keyword>
<dbReference type="Pfam" id="PF08280">
    <property type="entry name" value="HTH_Mga"/>
    <property type="match status" value="1"/>
</dbReference>
<evidence type="ECO:0000256" key="2">
    <source>
        <dbReference type="ARBA" id="ARBA00023163"/>
    </source>
</evidence>
<dbReference type="InterPro" id="IPR007737">
    <property type="entry name" value="Mga_HTH"/>
</dbReference>
<dbReference type="PANTHER" id="PTHR30185">
    <property type="entry name" value="CRYPTIC BETA-GLUCOSIDE BGL OPERON ANTITERMINATOR"/>
    <property type="match status" value="1"/>
</dbReference>
<dbReference type="STRING" id="903984.BCR21_13070"/>
<accession>A0A1E5GC88</accession>
<dbReference type="InterPro" id="IPR036388">
    <property type="entry name" value="WH-like_DNA-bd_sf"/>
</dbReference>
<evidence type="ECO:0000259" key="4">
    <source>
        <dbReference type="Pfam" id="PF08280"/>
    </source>
</evidence>
<reference evidence="6" key="1">
    <citation type="submission" date="2016-09" db="EMBL/GenBank/DDBJ databases">
        <authorList>
            <person name="Gulvik C.A."/>
        </authorList>
    </citation>
    <scope>NUCLEOTIDE SEQUENCE [LARGE SCALE GENOMIC DNA]</scope>
    <source>
        <strain evidence="6">DSM 23328</strain>
    </source>
</reference>
<keyword evidence="1" id="KW-0805">Transcription regulation</keyword>
<evidence type="ECO:0000313" key="6">
    <source>
        <dbReference type="Proteomes" id="UP000094068"/>
    </source>
</evidence>
<evidence type="ECO:0000256" key="1">
    <source>
        <dbReference type="ARBA" id="ARBA00023015"/>
    </source>
</evidence>
<evidence type="ECO:0000313" key="5">
    <source>
        <dbReference type="EMBL" id="OEG10277.1"/>
    </source>
</evidence>
<dbReference type="Pfam" id="PF05043">
    <property type="entry name" value="Mga"/>
    <property type="match status" value="1"/>
</dbReference>
<dbReference type="Proteomes" id="UP000094068">
    <property type="component" value="Unassembled WGS sequence"/>
</dbReference>
<organism evidence="5 6">
    <name type="scientific">Enterococcus ureasiticus</name>
    <dbReference type="NCBI Taxonomy" id="903984"/>
    <lineage>
        <taxon>Bacteria</taxon>
        <taxon>Bacillati</taxon>
        <taxon>Bacillota</taxon>
        <taxon>Bacilli</taxon>
        <taxon>Lactobacillales</taxon>
        <taxon>Enterococcaceae</taxon>
        <taxon>Enterococcus</taxon>
    </lineage>
</organism>
<dbReference type="EMBL" id="MIJZ01000015">
    <property type="protein sequence ID" value="OEG10277.1"/>
    <property type="molecule type" value="Genomic_DNA"/>
</dbReference>
<dbReference type="AlphaFoldDB" id="A0A1E5GC88"/>
<feature type="domain" description="M protein trans-acting positive regulator (MGA) HTH" evidence="4">
    <location>
        <begin position="15"/>
        <end position="64"/>
    </location>
</feature>
<feature type="domain" description="Mga helix-turn-helix" evidence="3">
    <location>
        <begin position="88"/>
        <end position="162"/>
    </location>
</feature>
<sequence length="475" mass="55198">MNKIGYNLLIDASTKRKITILNLLLESDIPLLMSELAQICEVSPKTLRRDAQSLVELFPESIVFENSSLFLNTAVDINPVLSYIEDEVKNNILFSIVEDTFYGRSETIDYLSEKFFIAESTLRKHLSILKEVLDAFDLTLSLSPIEILGDEINIRYFYFHFFEQVADFNHNSYPEQKQADLYALLRNLTHTYGLILNVDYHRLIRWLAVSEQRIKQNKLVYLKQEIHDKYAENDVFLILKNAINQTLNANIYSRINDAEIIFSFLISLDTIVYDEKSYFLPNSFLSEMEAFEHLATEFFQYSNLSYSLNVELKAIIKAFLVNEKALQELSPLFQKNNSDFKLLMEKKYPKTIALWNDILKNHDDFLYKEDLAASLTSLTEAKVNRRSKVLFALSGTSAETTYYKYLAHKYVPKTAELSFIFNQPIDNNLIERLDIDICICNFPLPPSSLNCTFFKFSSVPLDREWEMLAKKLTAI</sequence>
<dbReference type="InterPro" id="IPR013199">
    <property type="entry name" value="HTH_Mga_DNA-bd_dom"/>
</dbReference>
<evidence type="ECO:0000259" key="3">
    <source>
        <dbReference type="Pfam" id="PF05043"/>
    </source>
</evidence>
<dbReference type="PANTHER" id="PTHR30185:SF18">
    <property type="entry name" value="TRANSCRIPTIONAL REGULATOR MTLR"/>
    <property type="match status" value="1"/>
</dbReference>
<dbReference type="InterPro" id="IPR050661">
    <property type="entry name" value="BglG_antiterminators"/>
</dbReference>
<gene>
    <name evidence="5" type="ORF">BCR21_13070</name>
</gene>
<name>A0A1E5GC88_9ENTE</name>
<proteinExistence type="predicted"/>
<dbReference type="Gene3D" id="1.10.10.10">
    <property type="entry name" value="Winged helix-like DNA-binding domain superfamily/Winged helix DNA-binding domain"/>
    <property type="match status" value="1"/>
</dbReference>
<comment type="caution">
    <text evidence="5">The sequence shown here is derived from an EMBL/GenBank/DDBJ whole genome shotgun (WGS) entry which is preliminary data.</text>
</comment>